<keyword evidence="2 8" id="KW-0436">Ligase</keyword>
<evidence type="ECO:0000256" key="5">
    <source>
        <dbReference type="ARBA" id="ARBA00022840"/>
    </source>
</evidence>
<comment type="caution">
    <text evidence="12">The sequence shown here is derived from an EMBL/GenBank/DDBJ whole genome shotgun (WGS) entry which is preliminary data.</text>
</comment>
<accession>A0A4R6V7B8</accession>
<keyword evidence="7 8" id="KW-0520">NAD</keyword>
<dbReference type="UniPathway" id="UPA00253">
    <property type="reaction ID" value="UER00333"/>
</dbReference>
<dbReference type="Proteomes" id="UP000295657">
    <property type="component" value="Unassembled WGS sequence"/>
</dbReference>
<dbReference type="GO" id="GO:0003952">
    <property type="term" value="F:NAD+ synthase (glutamine-hydrolyzing) activity"/>
    <property type="evidence" value="ECO:0007669"/>
    <property type="project" value="InterPro"/>
</dbReference>
<feature type="binding site" description="in other chain" evidence="8">
    <location>
        <position position="147"/>
    </location>
    <ligand>
        <name>deamido-NAD(+)</name>
        <dbReference type="ChEBI" id="CHEBI:58437"/>
        <note>ligand shared between two neighboring subunits</note>
    </ligand>
</feature>
<keyword evidence="5 8" id="KW-0067">ATP-binding</keyword>
<evidence type="ECO:0000256" key="10">
    <source>
        <dbReference type="RuleBase" id="RU003812"/>
    </source>
</evidence>
<feature type="binding site" evidence="8">
    <location>
        <position position="185"/>
    </location>
    <ligand>
        <name>ATP</name>
        <dbReference type="ChEBI" id="CHEBI:30616"/>
    </ligand>
</feature>
<evidence type="ECO:0000256" key="9">
    <source>
        <dbReference type="RuleBase" id="RU003811"/>
    </source>
</evidence>
<evidence type="ECO:0000256" key="1">
    <source>
        <dbReference type="ARBA" id="ARBA00005859"/>
    </source>
</evidence>
<dbReference type="SUPFAM" id="SSF52402">
    <property type="entry name" value="Adenine nucleotide alpha hydrolases-like"/>
    <property type="match status" value="1"/>
</dbReference>
<comment type="function">
    <text evidence="8">Catalyzes the ATP-dependent amidation of deamido-NAD to form NAD. Uses ammonia as a nitrogen source.</text>
</comment>
<dbReference type="RefSeq" id="WP_133544913.1">
    <property type="nucleotide sequence ID" value="NZ_SNYQ01000005.1"/>
</dbReference>
<feature type="binding site" evidence="8">
    <location>
        <position position="163"/>
    </location>
    <ligand>
        <name>ATP</name>
        <dbReference type="ChEBI" id="CHEBI:30616"/>
    </ligand>
</feature>
<evidence type="ECO:0000256" key="6">
    <source>
        <dbReference type="ARBA" id="ARBA00022842"/>
    </source>
</evidence>
<evidence type="ECO:0000256" key="8">
    <source>
        <dbReference type="HAMAP-Rule" id="MF_00193"/>
    </source>
</evidence>
<evidence type="ECO:0000256" key="3">
    <source>
        <dbReference type="ARBA" id="ARBA00022723"/>
    </source>
</evidence>
<comment type="catalytic activity">
    <reaction evidence="8 10">
        <text>deamido-NAD(+) + NH4(+) + ATP = AMP + diphosphate + NAD(+) + H(+)</text>
        <dbReference type="Rhea" id="RHEA:21188"/>
        <dbReference type="ChEBI" id="CHEBI:15378"/>
        <dbReference type="ChEBI" id="CHEBI:28938"/>
        <dbReference type="ChEBI" id="CHEBI:30616"/>
        <dbReference type="ChEBI" id="CHEBI:33019"/>
        <dbReference type="ChEBI" id="CHEBI:57540"/>
        <dbReference type="ChEBI" id="CHEBI:58437"/>
        <dbReference type="ChEBI" id="CHEBI:456215"/>
        <dbReference type="EC" id="6.3.1.5"/>
    </reaction>
</comment>
<dbReference type="InterPro" id="IPR003694">
    <property type="entry name" value="NAD_synthase"/>
</dbReference>
<dbReference type="PANTHER" id="PTHR23090:SF7">
    <property type="entry name" value="NH(3)-DEPENDENT NAD(+) SYNTHETASE"/>
    <property type="match status" value="1"/>
</dbReference>
<feature type="binding site" description="in other chain" evidence="8">
    <location>
        <position position="114"/>
    </location>
    <ligand>
        <name>deamido-NAD(+)</name>
        <dbReference type="ChEBI" id="CHEBI:58437"/>
        <note>ligand shared between two neighboring subunits</note>
    </ligand>
</feature>
<dbReference type="OrthoDB" id="9760188at2"/>
<dbReference type="PANTHER" id="PTHR23090">
    <property type="entry name" value="NH 3 /GLUTAMINE-DEPENDENT NAD + SYNTHETASE"/>
    <property type="match status" value="1"/>
</dbReference>
<evidence type="ECO:0000256" key="4">
    <source>
        <dbReference type="ARBA" id="ARBA00022741"/>
    </source>
</evidence>
<comment type="pathway">
    <text evidence="8">Cofactor biosynthesis; NAD(+) biosynthesis; NAD(+) from deamido-NAD(+) (ammonia route): step 1/1.</text>
</comment>
<dbReference type="NCBIfam" id="TIGR00552">
    <property type="entry name" value="nadE"/>
    <property type="match status" value="1"/>
</dbReference>
<feature type="binding site" evidence="8">
    <location>
        <position position="154"/>
    </location>
    <ligand>
        <name>deamido-NAD(+)</name>
        <dbReference type="ChEBI" id="CHEBI:58437"/>
        <note>ligand shared between two neighboring subunits</note>
    </ligand>
</feature>
<comment type="similarity">
    <text evidence="1 8 9">Belongs to the NAD synthetase family.</text>
</comment>
<dbReference type="Pfam" id="PF02540">
    <property type="entry name" value="NAD_synthase"/>
    <property type="match status" value="1"/>
</dbReference>
<feature type="binding site" description="in other chain" evidence="8">
    <location>
        <begin position="231"/>
        <end position="232"/>
    </location>
    <ligand>
        <name>deamido-NAD(+)</name>
        <dbReference type="ChEBI" id="CHEBI:58437"/>
        <note>ligand shared between two neighboring subunits</note>
    </ligand>
</feature>
<keyword evidence="6 8" id="KW-0460">Magnesium</keyword>
<dbReference type="GO" id="GO:0046872">
    <property type="term" value="F:metal ion binding"/>
    <property type="evidence" value="ECO:0007669"/>
    <property type="project" value="UniProtKB-KW"/>
</dbReference>
<dbReference type="AlphaFoldDB" id="A0A4R6V7B8"/>
<dbReference type="GO" id="GO:0009435">
    <property type="term" value="P:NAD+ biosynthetic process"/>
    <property type="evidence" value="ECO:0007669"/>
    <property type="project" value="UniProtKB-UniRule"/>
</dbReference>
<protein>
    <recommendedName>
        <fullName evidence="8 10">NH(3)-dependent NAD(+) synthetase</fullName>
        <ecNumber evidence="8 10">6.3.1.5</ecNumber>
    </recommendedName>
</protein>
<keyword evidence="4 8" id="KW-0547">Nucleotide-binding</keyword>
<evidence type="ECO:0000259" key="11">
    <source>
        <dbReference type="Pfam" id="PF02540"/>
    </source>
</evidence>
<dbReference type="HAMAP" id="MF_00193">
    <property type="entry name" value="NadE_ammonia_dep"/>
    <property type="match status" value="1"/>
</dbReference>
<feature type="binding site" evidence="8">
    <location>
        <begin position="27"/>
        <end position="34"/>
    </location>
    <ligand>
        <name>ATP</name>
        <dbReference type="ChEBI" id="CHEBI:30616"/>
    </ligand>
</feature>
<dbReference type="InterPro" id="IPR014729">
    <property type="entry name" value="Rossmann-like_a/b/a_fold"/>
</dbReference>
<dbReference type="InterPro" id="IPR022310">
    <property type="entry name" value="NAD/GMP_synthase"/>
</dbReference>
<dbReference type="InterPro" id="IPR022926">
    <property type="entry name" value="NH(3)-dep_NAD(+)_synth"/>
</dbReference>
<dbReference type="GO" id="GO:0005524">
    <property type="term" value="F:ATP binding"/>
    <property type="evidence" value="ECO:0007669"/>
    <property type="project" value="UniProtKB-UniRule"/>
</dbReference>
<evidence type="ECO:0000313" key="12">
    <source>
        <dbReference type="EMBL" id="TDQ57367.1"/>
    </source>
</evidence>
<name>A0A4R6V7B8_9PAST</name>
<evidence type="ECO:0000313" key="13">
    <source>
        <dbReference type="Proteomes" id="UP000295657"/>
    </source>
</evidence>
<dbReference type="Gene3D" id="3.40.50.620">
    <property type="entry name" value="HUPs"/>
    <property type="match status" value="1"/>
</dbReference>
<evidence type="ECO:0000256" key="7">
    <source>
        <dbReference type="ARBA" id="ARBA00023027"/>
    </source>
</evidence>
<reference evidence="12 13" key="1">
    <citation type="submission" date="2019-03" db="EMBL/GenBank/DDBJ databases">
        <title>Genomic Encyclopedia of Type Strains, Phase IV (KMG-IV): sequencing the most valuable type-strain genomes for metagenomic binning, comparative biology and taxonomic classification.</title>
        <authorList>
            <person name="Goeker M."/>
        </authorList>
    </citation>
    <scope>NUCLEOTIDE SEQUENCE [LARGE SCALE GENOMIC DNA]</scope>
    <source>
        <strain evidence="12 13">DSM 28403</strain>
    </source>
</reference>
<feature type="binding site" evidence="8">
    <location>
        <position position="134"/>
    </location>
    <ligand>
        <name>ATP</name>
        <dbReference type="ChEBI" id="CHEBI:30616"/>
    </ligand>
</feature>
<proteinExistence type="inferred from homology"/>
<sequence length="258" mass="28272">MQNYIDYLVDWLEQQRREYAAEGYVLGISGGIDSALAAHLLVRTSAPVQGLILPSPTTSAQDIADARAVAQSAGCPVMELSISALYEGFMQSMAALFNQEAERQNVIAGNVQARLRMTALYAYAQSHRAIVVGTDNAAEWLTGYFTKFGDGGVDVAPLLGLRKEQVYQLAKLLGVPAQIMEKAPSAGLWQGQTDETEMGVSYAEIDAFLRGERVSAEAQRQIDFWHNRSHHKRRLAPAPLSLSAFEQRAKANNEIKAE</sequence>
<keyword evidence="13" id="KW-1185">Reference proteome</keyword>
<comment type="subunit">
    <text evidence="8">Homodimer.</text>
</comment>
<feature type="domain" description="NAD/GMP synthase" evidence="11">
    <location>
        <begin position="5"/>
        <end position="236"/>
    </location>
</feature>
<dbReference type="EC" id="6.3.1.5" evidence="8 10"/>
<dbReference type="GO" id="GO:0008795">
    <property type="term" value="F:NAD+ synthase activity"/>
    <property type="evidence" value="ECO:0007669"/>
    <property type="project" value="UniProtKB-UniRule"/>
</dbReference>
<dbReference type="GO" id="GO:0004359">
    <property type="term" value="F:glutaminase activity"/>
    <property type="evidence" value="ECO:0007669"/>
    <property type="project" value="InterPro"/>
</dbReference>
<dbReference type="EMBL" id="SNYQ01000005">
    <property type="protein sequence ID" value="TDQ57367.1"/>
    <property type="molecule type" value="Genomic_DNA"/>
</dbReference>
<dbReference type="CDD" id="cd00553">
    <property type="entry name" value="NAD_synthase"/>
    <property type="match status" value="1"/>
</dbReference>
<dbReference type="GO" id="GO:0005737">
    <property type="term" value="C:cytoplasm"/>
    <property type="evidence" value="ECO:0007669"/>
    <property type="project" value="InterPro"/>
</dbReference>
<organism evidence="12 13">
    <name type="scientific">Mesocricetibacter intestinalis</name>
    <dbReference type="NCBI Taxonomy" id="1521930"/>
    <lineage>
        <taxon>Bacteria</taxon>
        <taxon>Pseudomonadati</taxon>
        <taxon>Pseudomonadota</taxon>
        <taxon>Gammaproteobacteria</taxon>
        <taxon>Pasteurellales</taxon>
        <taxon>Pasteurellaceae</taxon>
        <taxon>Mesocricetibacter</taxon>
    </lineage>
</organism>
<feature type="binding site" evidence="8">
    <location>
        <position position="33"/>
    </location>
    <ligand>
        <name>Mg(2+)</name>
        <dbReference type="ChEBI" id="CHEBI:18420"/>
    </ligand>
</feature>
<feature type="binding site" evidence="8">
    <location>
        <position position="139"/>
    </location>
    <ligand>
        <name>Mg(2+)</name>
        <dbReference type="ChEBI" id="CHEBI:18420"/>
    </ligand>
</feature>
<keyword evidence="3 8" id="KW-0479">Metal-binding</keyword>
<gene>
    <name evidence="8" type="primary">nadE</name>
    <name evidence="12" type="ORF">EDC45_1427</name>
</gene>
<evidence type="ECO:0000256" key="2">
    <source>
        <dbReference type="ARBA" id="ARBA00022598"/>
    </source>
</evidence>